<dbReference type="PRINTS" id="PR00081">
    <property type="entry name" value="GDHRDH"/>
</dbReference>
<dbReference type="PANTHER" id="PTHR42879">
    <property type="entry name" value="3-OXOACYL-(ACYL-CARRIER-PROTEIN) REDUCTASE"/>
    <property type="match status" value="1"/>
</dbReference>
<dbReference type="InterPro" id="IPR036291">
    <property type="entry name" value="NAD(P)-bd_dom_sf"/>
</dbReference>
<dbReference type="PANTHER" id="PTHR42879:SF6">
    <property type="entry name" value="NADPH-DEPENDENT REDUCTASE BACG"/>
    <property type="match status" value="1"/>
</dbReference>
<comment type="similarity">
    <text evidence="1">Belongs to the short-chain dehydrogenases/reductases (SDR) family.</text>
</comment>
<proteinExistence type="inferred from homology"/>
<keyword evidence="2" id="KW-0560">Oxidoreductase</keyword>
<reference evidence="2 3" key="1">
    <citation type="submission" date="2023-07" db="EMBL/GenBank/DDBJ databases">
        <title>Sorghum-associated microbial communities from plants grown in Nebraska, USA.</title>
        <authorList>
            <person name="Schachtman D."/>
        </authorList>
    </citation>
    <scope>NUCLEOTIDE SEQUENCE [LARGE SCALE GENOMIC DNA]</scope>
    <source>
        <strain evidence="2 3">DS1307</strain>
    </source>
</reference>
<comment type="caution">
    <text evidence="2">The sequence shown here is derived from an EMBL/GenBank/DDBJ whole genome shotgun (WGS) entry which is preliminary data.</text>
</comment>
<dbReference type="EMBL" id="JAUSRF010000022">
    <property type="protein sequence ID" value="MDP9840129.1"/>
    <property type="molecule type" value="Genomic_DNA"/>
</dbReference>
<sequence>MTRKGVDVILVGRDQAALKSAEAKLQGRDGSTISIAGDLSDRNSVAQIIAETDRRVGGIDILLLNGGGPPPIAASRYDEQFWQKQFSAMFLSQLEIAAHYLPGMCQRGFGRIIAVSSTSIREPIPGLAASNALRSALAGWAKTLATEVAGKGVTVNVLLPGRFATERTARLDAMDAAERGVDQDVVAADSQREIPVGRYGRPEEFADVVAFLASEEASYITGVALPVDGGLSRSI</sequence>
<evidence type="ECO:0000313" key="3">
    <source>
        <dbReference type="Proteomes" id="UP001241472"/>
    </source>
</evidence>
<dbReference type="Proteomes" id="UP001241472">
    <property type="component" value="Unassembled WGS sequence"/>
</dbReference>
<keyword evidence="3" id="KW-1185">Reference proteome</keyword>
<evidence type="ECO:0000256" key="1">
    <source>
        <dbReference type="ARBA" id="ARBA00006484"/>
    </source>
</evidence>
<dbReference type="Gene3D" id="3.40.50.720">
    <property type="entry name" value="NAD(P)-binding Rossmann-like Domain"/>
    <property type="match status" value="1"/>
</dbReference>
<dbReference type="EC" id="1.1.1.100" evidence="2"/>
<dbReference type="GO" id="GO:0004316">
    <property type="term" value="F:3-oxoacyl-[acyl-carrier-protein] reductase (NADPH) activity"/>
    <property type="evidence" value="ECO:0007669"/>
    <property type="project" value="UniProtKB-EC"/>
</dbReference>
<dbReference type="InterPro" id="IPR050259">
    <property type="entry name" value="SDR"/>
</dbReference>
<evidence type="ECO:0000313" key="2">
    <source>
        <dbReference type="EMBL" id="MDP9840129.1"/>
    </source>
</evidence>
<gene>
    <name evidence="2" type="ORF">J2T09_004909</name>
</gene>
<organism evidence="2 3">
    <name type="scientific">Neorhizobium huautlense</name>
    <dbReference type="NCBI Taxonomy" id="67774"/>
    <lineage>
        <taxon>Bacteria</taxon>
        <taxon>Pseudomonadati</taxon>
        <taxon>Pseudomonadota</taxon>
        <taxon>Alphaproteobacteria</taxon>
        <taxon>Hyphomicrobiales</taxon>
        <taxon>Rhizobiaceae</taxon>
        <taxon>Rhizobium/Agrobacterium group</taxon>
        <taxon>Neorhizobium</taxon>
    </lineage>
</organism>
<dbReference type="InterPro" id="IPR002347">
    <property type="entry name" value="SDR_fam"/>
</dbReference>
<accession>A0ABT9Q2B6</accession>
<dbReference type="Pfam" id="PF13561">
    <property type="entry name" value="adh_short_C2"/>
    <property type="match status" value="1"/>
</dbReference>
<protein>
    <submittedName>
        <fullName evidence="2">3-oxoacyl-[acyl-carrier protein] reductase</fullName>
        <ecNumber evidence="2">1.1.1.100</ecNumber>
    </submittedName>
</protein>
<name>A0ABT9Q2B6_9HYPH</name>
<dbReference type="SUPFAM" id="SSF51735">
    <property type="entry name" value="NAD(P)-binding Rossmann-fold domains"/>
    <property type="match status" value="1"/>
</dbReference>